<reference evidence="2" key="1">
    <citation type="journal article" date="2013" name="Nat. Genet.">
        <title>The draft genomes of soft-shell turtle and green sea turtle yield insights into the development and evolution of the turtle-specific body plan.</title>
        <authorList>
            <person name="Wang Z."/>
            <person name="Pascual-Anaya J."/>
            <person name="Zadissa A."/>
            <person name="Li W."/>
            <person name="Niimura Y."/>
            <person name="Huang Z."/>
            <person name="Li C."/>
            <person name="White S."/>
            <person name="Xiong Z."/>
            <person name="Fang D."/>
            <person name="Wang B."/>
            <person name="Ming Y."/>
            <person name="Chen Y."/>
            <person name="Zheng Y."/>
            <person name="Kuraku S."/>
            <person name="Pignatelli M."/>
            <person name="Herrero J."/>
            <person name="Beal K."/>
            <person name="Nozawa M."/>
            <person name="Li Q."/>
            <person name="Wang J."/>
            <person name="Zhang H."/>
            <person name="Yu L."/>
            <person name="Shigenobu S."/>
            <person name="Wang J."/>
            <person name="Liu J."/>
            <person name="Flicek P."/>
            <person name="Searle S."/>
            <person name="Wang J."/>
            <person name="Kuratani S."/>
            <person name="Yin Y."/>
            <person name="Aken B."/>
            <person name="Zhang G."/>
            <person name="Irie N."/>
        </authorList>
    </citation>
    <scope>NUCLEOTIDE SEQUENCE [LARGE SCALE GENOMIC DNA]</scope>
</reference>
<organism evidence="1 2">
    <name type="scientific">Chelonia mydas</name>
    <name type="common">Green sea-turtle</name>
    <name type="synonym">Chelonia agassizi</name>
    <dbReference type="NCBI Taxonomy" id="8469"/>
    <lineage>
        <taxon>Eukaryota</taxon>
        <taxon>Metazoa</taxon>
        <taxon>Chordata</taxon>
        <taxon>Craniata</taxon>
        <taxon>Vertebrata</taxon>
        <taxon>Euteleostomi</taxon>
        <taxon>Archelosauria</taxon>
        <taxon>Testudinata</taxon>
        <taxon>Testudines</taxon>
        <taxon>Cryptodira</taxon>
        <taxon>Durocryptodira</taxon>
        <taxon>Americhelydia</taxon>
        <taxon>Chelonioidea</taxon>
        <taxon>Cheloniidae</taxon>
        <taxon>Chelonia</taxon>
    </lineage>
</organism>
<gene>
    <name evidence="1" type="ORF">UY3_12072</name>
</gene>
<dbReference type="STRING" id="8469.M7AZ26"/>
<dbReference type="Proteomes" id="UP000031443">
    <property type="component" value="Unassembled WGS sequence"/>
</dbReference>
<protein>
    <submittedName>
        <fullName evidence="1">Rho GTPase-activating protein 29</fullName>
    </submittedName>
</protein>
<evidence type="ECO:0000313" key="2">
    <source>
        <dbReference type="Proteomes" id="UP000031443"/>
    </source>
</evidence>
<keyword evidence="2" id="KW-1185">Reference proteome</keyword>
<dbReference type="AlphaFoldDB" id="M7AZ26"/>
<sequence length="179" mass="18867">MLRQNGGSNKRGLGLARLSTSNFFTIANSGNWGMGRSTKSNSLSSISSNSDCYDSPIVDPEYIMQLVNDVRKFADVLLYLKEAILSEAPGHSLPPGALPTPGRFKMARGSSSAAELSGVCLLAPCVRWPLPTAPGWGMTVSPRAAPTPSAPAANGKLQGQCLGAQCKEAPWPAPPWSPR</sequence>
<name>M7AZ26_CHEMY</name>
<proteinExistence type="predicted"/>
<dbReference type="EMBL" id="KB548240">
    <property type="protein sequence ID" value="EMP30801.1"/>
    <property type="molecule type" value="Genomic_DNA"/>
</dbReference>
<accession>M7AZ26</accession>
<evidence type="ECO:0000313" key="1">
    <source>
        <dbReference type="EMBL" id="EMP30801.1"/>
    </source>
</evidence>